<proteinExistence type="predicted"/>
<reference evidence="2 3" key="1">
    <citation type="journal article" date="2009" name="J. Bacteriol.">
        <title>Genome sequence of Azotobacter vinelandii, an obligate aerobe specialized to support diverse anaerobic metabolic processes.</title>
        <authorList>
            <person name="Setubal J.C."/>
            <person name="dos Santos P."/>
            <person name="Goldman B.S."/>
            <person name="Ertesvag H."/>
            <person name="Espin G."/>
            <person name="Rubio L.M."/>
            <person name="Valla S."/>
            <person name="Almeida N.F."/>
            <person name="Balasubramanian D."/>
            <person name="Cromes L."/>
            <person name="Curatti L."/>
            <person name="Du Z."/>
            <person name="Godsy E."/>
            <person name="Goodner B."/>
            <person name="Hellner-Burris K."/>
            <person name="Hernandez J.A."/>
            <person name="Houmiel K."/>
            <person name="Imperial J."/>
            <person name="Kennedy C."/>
            <person name="Larson T.J."/>
            <person name="Latreille P."/>
            <person name="Ligon L.S."/>
            <person name="Lu J."/>
            <person name="Maerk M."/>
            <person name="Miller N.M."/>
            <person name="Norton S."/>
            <person name="O'Carroll I.P."/>
            <person name="Paulsen I."/>
            <person name="Raulfs E.C."/>
            <person name="Roemer R."/>
            <person name="Rosser J."/>
            <person name="Segura D."/>
            <person name="Slater S."/>
            <person name="Stricklin S.L."/>
            <person name="Studholme D.J."/>
            <person name="Sun J."/>
            <person name="Viana C.J."/>
            <person name="Wallin E."/>
            <person name="Wang B."/>
            <person name="Wheeler C."/>
            <person name="Zhu H."/>
            <person name="Dean D.R."/>
            <person name="Dixon R."/>
            <person name="Wood D."/>
        </authorList>
    </citation>
    <scope>NUCLEOTIDE SEQUENCE [LARGE SCALE GENOMIC DNA]</scope>
    <source>
        <strain evidence="3">DJ / ATCC BAA-1303</strain>
    </source>
</reference>
<gene>
    <name evidence="2" type="ordered locus">Avin_33720</name>
</gene>
<protein>
    <submittedName>
        <fullName evidence="2">Uncharacterized protein</fullName>
    </submittedName>
</protein>
<dbReference type="EnsemblBacteria" id="ACO79522">
    <property type="protein sequence ID" value="ACO79522"/>
    <property type="gene ID" value="Avin_33720"/>
</dbReference>
<feature type="region of interest" description="Disordered" evidence="1">
    <location>
        <begin position="30"/>
        <end position="63"/>
    </location>
</feature>
<name>C1DPV1_AZOVD</name>
<organism evidence="2 3">
    <name type="scientific">Azotobacter vinelandii (strain DJ / ATCC BAA-1303)</name>
    <dbReference type="NCBI Taxonomy" id="322710"/>
    <lineage>
        <taxon>Bacteria</taxon>
        <taxon>Pseudomonadati</taxon>
        <taxon>Pseudomonadota</taxon>
        <taxon>Gammaproteobacteria</taxon>
        <taxon>Pseudomonadales</taxon>
        <taxon>Pseudomonadaceae</taxon>
        <taxon>Azotobacter</taxon>
    </lineage>
</organism>
<dbReference type="HOGENOM" id="CLU_2876054_0_0_6"/>
<dbReference type="AlphaFoldDB" id="C1DPV1"/>
<evidence type="ECO:0000313" key="3">
    <source>
        <dbReference type="Proteomes" id="UP000002424"/>
    </source>
</evidence>
<evidence type="ECO:0000313" key="2">
    <source>
        <dbReference type="EMBL" id="ACO79522.1"/>
    </source>
</evidence>
<dbReference type="KEGG" id="avn:Avin_33720"/>
<dbReference type="Proteomes" id="UP000002424">
    <property type="component" value="Chromosome"/>
</dbReference>
<sequence length="63" mass="7010">MQPASCPGKRRRKSRLLEQLFRPRLCMRRSFPAPGVNSPQPSAGEQTVHGPTVSSRIASIQHD</sequence>
<evidence type="ECO:0000256" key="1">
    <source>
        <dbReference type="SAM" id="MobiDB-lite"/>
    </source>
</evidence>
<dbReference type="EMBL" id="CP001157">
    <property type="protein sequence ID" value="ACO79522.1"/>
    <property type="molecule type" value="Genomic_DNA"/>
</dbReference>
<accession>C1DPV1</accession>
<keyword evidence="3" id="KW-1185">Reference proteome</keyword>
<feature type="compositionally biased region" description="Polar residues" evidence="1">
    <location>
        <begin position="52"/>
        <end position="63"/>
    </location>
</feature>